<dbReference type="RefSeq" id="WP_017176054.1">
    <property type="nucleotide sequence ID" value="NZ_CAXOJL010000008.1"/>
</dbReference>
<keyword evidence="4" id="KW-1185">Reference proteome</keyword>
<accession>A0A6N0I362</accession>
<dbReference type="EMBL" id="CP054550">
    <property type="protein sequence ID" value="QKQ29054.1"/>
    <property type="molecule type" value="Genomic_DNA"/>
</dbReference>
<evidence type="ECO:0000313" key="4">
    <source>
        <dbReference type="Proteomes" id="UP000665944"/>
    </source>
</evidence>
<dbReference type="Proteomes" id="UP000665944">
    <property type="component" value="Unassembled WGS sequence"/>
</dbReference>
<evidence type="ECO:0000313" key="3">
    <source>
        <dbReference type="Proteomes" id="UP000509636"/>
    </source>
</evidence>
<organism evidence="2 3">
    <name type="scientific">Staphylococcus hominis</name>
    <dbReference type="NCBI Taxonomy" id="1290"/>
    <lineage>
        <taxon>Bacteria</taxon>
        <taxon>Bacillati</taxon>
        <taxon>Bacillota</taxon>
        <taxon>Bacilli</taxon>
        <taxon>Bacillales</taxon>
        <taxon>Staphylococcaceae</taxon>
        <taxon>Staphylococcus</taxon>
    </lineage>
</organism>
<protein>
    <submittedName>
        <fullName evidence="2">Protein VraC</fullName>
    </submittedName>
</protein>
<evidence type="ECO:0000313" key="1">
    <source>
        <dbReference type="EMBL" id="MCM5671951.1"/>
    </source>
</evidence>
<dbReference type="AlphaFoldDB" id="A0A6N0I362"/>
<dbReference type="Proteomes" id="UP000509636">
    <property type="component" value="Chromosome"/>
</dbReference>
<reference evidence="2 3" key="1">
    <citation type="submission" date="2019-09" db="EMBL/GenBank/DDBJ databases">
        <title>FDA dAtabase for Regulatory Grade micrObial Sequences (FDA-ARGOS): Supporting development and validation of Infectious Disease Dx tests.</title>
        <authorList>
            <person name="Sciortino C."/>
            <person name="Tallon L."/>
            <person name="Sadzewicz L."/>
            <person name="Vavikolanu K."/>
            <person name="Mehta A."/>
            <person name="Aluvathingal J."/>
            <person name="Nadendla S."/>
            <person name="Nandy P."/>
            <person name="Geyer C."/>
            <person name="Yan Y."/>
            <person name="Sichtig H."/>
        </authorList>
    </citation>
    <scope>NUCLEOTIDE SEQUENCE [LARGE SCALE GENOMIC DNA]</scope>
    <source>
        <strain evidence="2 3">FDAARGOS_661</strain>
    </source>
</reference>
<dbReference type="EMBL" id="JAGHKT020000004">
    <property type="protein sequence ID" value="MCM5671951.1"/>
    <property type="molecule type" value="Genomic_DNA"/>
</dbReference>
<proteinExistence type="predicted"/>
<name>A0A6N0I362_STAHO</name>
<gene>
    <name evidence="2" type="ORF">FOB69_06855</name>
    <name evidence="1" type="ORF">J7T32_004105</name>
</gene>
<evidence type="ECO:0000313" key="2">
    <source>
        <dbReference type="EMBL" id="QKQ29054.1"/>
    </source>
</evidence>
<reference evidence="1 4" key="2">
    <citation type="submission" date="2022-06" db="EMBL/GenBank/DDBJ databases">
        <title>Staphylococcus hominis ShoR14 genome sequence.</title>
        <authorList>
            <person name="Yeo C.C."/>
            <person name="Chew C.H."/>
            <person name="Che Hamzah A.M."/>
            <person name="Al-Trad E.I."/>
        </authorList>
    </citation>
    <scope>NUCLEOTIDE SEQUENCE [LARGE SCALE GENOMIC DNA]</scope>
    <source>
        <strain evidence="1 4">ShoR14</strain>
    </source>
</reference>
<sequence>MRYSSNDGACEKIEIYFNEQEVRAYCEVVERTYKGVVPSLMCANVWPKFKLFQKFQQENILLVRTTCEEFESLKCRLKYEGYLTHKSTKKFKTYIQYIYDLKIYKDNRQCIFIRQTFIKKEVNDEV</sequence>